<comment type="caution">
    <text evidence="2">The sequence shown here is derived from an EMBL/GenBank/DDBJ whole genome shotgun (WGS) entry which is preliminary data.</text>
</comment>
<feature type="domain" description="CinA C-terminal" evidence="1">
    <location>
        <begin position="5"/>
        <end position="157"/>
    </location>
</feature>
<dbReference type="Pfam" id="PF02464">
    <property type="entry name" value="CinA"/>
    <property type="match status" value="1"/>
</dbReference>
<keyword evidence="3" id="KW-1185">Reference proteome</keyword>
<dbReference type="SUPFAM" id="SSF142433">
    <property type="entry name" value="CinA-like"/>
    <property type="match status" value="1"/>
</dbReference>
<dbReference type="NCBIfam" id="NF002975">
    <property type="entry name" value="PRK03661.1"/>
    <property type="match status" value="1"/>
</dbReference>
<dbReference type="NCBIfam" id="TIGR00199">
    <property type="entry name" value="PncC_domain"/>
    <property type="match status" value="1"/>
</dbReference>
<accession>A0A9X3CQP9</accession>
<evidence type="ECO:0000313" key="3">
    <source>
        <dbReference type="Proteomes" id="UP001155587"/>
    </source>
</evidence>
<name>A0A9X3CQP9_9VIBR</name>
<organism evidence="2 3">
    <name type="scientific">Vibrio qingdaonensis</name>
    <dbReference type="NCBI Taxonomy" id="2829491"/>
    <lineage>
        <taxon>Bacteria</taxon>
        <taxon>Pseudomonadati</taxon>
        <taxon>Pseudomonadota</taxon>
        <taxon>Gammaproteobacteria</taxon>
        <taxon>Vibrionales</taxon>
        <taxon>Vibrionaceae</taxon>
        <taxon>Vibrio</taxon>
    </lineage>
</organism>
<evidence type="ECO:0000313" key="2">
    <source>
        <dbReference type="EMBL" id="MCW8347778.1"/>
    </source>
</evidence>
<dbReference type="AlphaFoldDB" id="A0A9X3CQP9"/>
<evidence type="ECO:0000259" key="1">
    <source>
        <dbReference type="Pfam" id="PF02464"/>
    </source>
</evidence>
<dbReference type="RefSeq" id="WP_265676319.1">
    <property type="nucleotide sequence ID" value="NZ_JAKRRY010000026.1"/>
</dbReference>
<protein>
    <submittedName>
        <fullName evidence="2">Nicotinamide-nucleotide amidase</fullName>
        <ecNumber evidence="2">3.5.1.42</ecNumber>
    </submittedName>
</protein>
<proteinExistence type="predicted"/>
<gene>
    <name evidence="2" type="primary">pncC</name>
    <name evidence="2" type="ORF">MD535_17425</name>
</gene>
<dbReference type="GO" id="GO:0019159">
    <property type="term" value="F:nicotinamide-nucleotide amidase activity"/>
    <property type="evidence" value="ECO:0007669"/>
    <property type="project" value="UniProtKB-EC"/>
</dbReference>
<dbReference type="EC" id="3.5.1.42" evidence="2"/>
<sequence>MHNIQELSATLGELLLDKNQRLVTAESCTGGGVATAITDIAGSSAWFDRAFVTYSNEAKFEMLQVSSETLHQEGAVSEAVVTEMARGALQFSNGTLSVAISGIAGPGGGTEDKPVGTVCFAWASSSGWSLTETCCFRGDRAQVRQQAVLHALLILYHSVLEGRPFK</sequence>
<dbReference type="Proteomes" id="UP001155587">
    <property type="component" value="Unassembled WGS sequence"/>
</dbReference>
<dbReference type="EMBL" id="JAKRRY010000026">
    <property type="protein sequence ID" value="MCW8347778.1"/>
    <property type="molecule type" value="Genomic_DNA"/>
</dbReference>
<dbReference type="InterPro" id="IPR036653">
    <property type="entry name" value="CinA-like_C"/>
</dbReference>
<dbReference type="InterPro" id="IPR008136">
    <property type="entry name" value="CinA_C"/>
</dbReference>
<reference evidence="2" key="1">
    <citation type="submission" date="2022-02" db="EMBL/GenBank/DDBJ databases">
        <title>Vibrio sp. nov, a new bacterium isolated from seawater.</title>
        <authorList>
            <person name="Yuan Y."/>
        </authorList>
    </citation>
    <scope>NUCLEOTIDE SEQUENCE</scope>
    <source>
        <strain evidence="2">ZSDZ65</strain>
    </source>
</reference>
<dbReference type="Gene3D" id="3.90.950.20">
    <property type="entry name" value="CinA-like"/>
    <property type="match status" value="1"/>
</dbReference>
<keyword evidence="2" id="KW-0378">Hydrolase</keyword>